<keyword evidence="2" id="KW-1185">Reference proteome</keyword>
<name>A0A8H4SUG1_9HYPO</name>
<accession>A0A8H4SUG1</accession>
<dbReference type="OrthoDB" id="5427503at2759"/>
<protein>
    <submittedName>
        <fullName evidence="1">Uncharacterized protein</fullName>
    </submittedName>
</protein>
<reference evidence="1" key="2">
    <citation type="submission" date="2020-05" db="EMBL/GenBank/DDBJ databases">
        <authorList>
            <person name="Kim H.-S."/>
            <person name="Proctor R.H."/>
            <person name="Brown D.W."/>
        </authorList>
    </citation>
    <scope>NUCLEOTIDE SEQUENCE</scope>
    <source>
        <strain evidence="1">NRRL 20472</strain>
    </source>
</reference>
<evidence type="ECO:0000313" key="1">
    <source>
        <dbReference type="EMBL" id="KAF4945907.1"/>
    </source>
</evidence>
<gene>
    <name evidence="1" type="ORF">FSARC_14324</name>
</gene>
<comment type="caution">
    <text evidence="1">The sequence shown here is derived from an EMBL/GenBank/DDBJ whole genome shotgun (WGS) entry which is preliminary data.</text>
</comment>
<organism evidence="1 2">
    <name type="scientific">Fusarium sarcochroum</name>
    <dbReference type="NCBI Taxonomy" id="1208366"/>
    <lineage>
        <taxon>Eukaryota</taxon>
        <taxon>Fungi</taxon>
        <taxon>Dikarya</taxon>
        <taxon>Ascomycota</taxon>
        <taxon>Pezizomycotina</taxon>
        <taxon>Sordariomycetes</taxon>
        <taxon>Hypocreomycetidae</taxon>
        <taxon>Hypocreales</taxon>
        <taxon>Nectriaceae</taxon>
        <taxon>Fusarium</taxon>
        <taxon>Fusarium lateritium species complex</taxon>
    </lineage>
</organism>
<sequence length="910" mass="103262">MNYQGLFALRSGVRVDILDDGHSLNVHYRATKPGFEIEDLLYISHILRPMFIKHDLLVELYFDNPQKLRRRARDMYDLEQKLLDFSSNDYTGEPLGPLRQRSEEFNRQLDVIQSRLQQDFVSADIMQLHRSDLMRNEFQEAVLPSGDIEFAYEFLFLVYRDFYQYYSQSPWEKDIWNLRYPTIYGMVETMFLAFQRYLDLLRQRISAIERPVLGQASLPQNHILANSGEKLPDVTVLFAVAGSGKTKSIVDFLQHRIGYYILAGNISPQSDNTLYEPRRSEPADGLNGSKDTWSLCQMLRYELPPWQSQALQSGNISEAVPCELIKLAREIILERFRQEVNNSLPAWWFRFQTDCSHVDPFDDIFHLLVLLPRADLLDPNEPLVRELTKNNQPYHASLPKDHHQPLVQYVCIDEAQVDLTVPLPNGSTVNLLKGMLGSWCMHLNVVLSGTSLNIQSAIETIQSQETSFAEVAFLNPKIASRLPMIVTDNDFDTLLKQRNGGLYQYIFYTNLMAPVLAASSRLRGRFRWSTMFIDGLATLKFPTTEDEIRQTSQNVYRLAKDGLTRQLEKMRERTDPQSYKLIHETLPNAAIWSHLLDQPYVFPSSEQLTLVEYGLATVEVQGKELKARLVETIAIDAIIEGLGGQTEDLIGQKLLQILNELQDDAGGFGTKAERLFVWELRNCLRDRSTNGLIGFDAQRRDGLVNLFAKAQNSFGLALGMAIPVFDYFLIEGDSISHKPETGVANTMQLSEWLYSIRQGSRPKYSFLLPDENVGPDIVLVLRRAGASGTYGADHILCFLQLKTGASVLSGQKLVEALNTTVRKGFYKAAANTKAKGPSVHAQRKQDVDSELSTPFWQAAKKLSVLITAAQSSKADIPTLLDDEYFVWIDRSTTAKISGPAFAKLLEEVKG</sequence>
<reference evidence="1" key="1">
    <citation type="journal article" date="2020" name="BMC Genomics">
        <title>Correction to: Identification and distribution of gene clusters required for synthesis of sphingolipid metabolism inhibitors in diverse species of the filamentous fungus Fusarium.</title>
        <authorList>
            <person name="Kim H.S."/>
            <person name="Lohmar J.M."/>
            <person name="Busman M."/>
            <person name="Brown D.W."/>
            <person name="Naumann T.A."/>
            <person name="Divon H.H."/>
            <person name="Lysoe E."/>
            <person name="Uhlig S."/>
            <person name="Proctor R.H."/>
        </authorList>
    </citation>
    <scope>NUCLEOTIDE SEQUENCE</scope>
    <source>
        <strain evidence="1">NRRL 20472</strain>
    </source>
</reference>
<dbReference type="AlphaFoldDB" id="A0A8H4SUG1"/>
<proteinExistence type="predicted"/>
<evidence type="ECO:0000313" key="2">
    <source>
        <dbReference type="Proteomes" id="UP000622797"/>
    </source>
</evidence>
<dbReference type="Proteomes" id="UP000622797">
    <property type="component" value="Unassembled WGS sequence"/>
</dbReference>
<dbReference type="EMBL" id="JABEXW010001205">
    <property type="protein sequence ID" value="KAF4945907.1"/>
    <property type="molecule type" value="Genomic_DNA"/>
</dbReference>